<dbReference type="GO" id="GO:0005886">
    <property type="term" value="C:plasma membrane"/>
    <property type="evidence" value="ECO:0007669"/>
    <property type="project" value="TreeGrafter"/>
</dbReference>
<proteinExistence type="inferred from homology"/>
<dbReference type="PANTHER" id="PTHR34138">
    <property type="entry name" value="CELL SHAPE-DETERMINING PROTEIN MREC"/>
    <property type="match status" value="1"/>
</dbReference>
<dbReference type="Proteomes" id="UP001140817">
    <property type="component" value="Unassembled WGS sequence"/>
</dbReference>
<evidence type="ECO:0000256" key="1">
    <source>
        <dbReference type="ARBA" id="ARBA00009369"/>
    </source>
</evidence>
<protein>
    <recommendedName>
        <fullName evidence="2 5">Cell shape-determining protein MreC</fullName>
    </recommendedName>
    <alternativeName>
        <fullName evidence="4 5">Cell shape protein MreC</fullName>
    </alternativeName>
</protein>
<dbReference type="InterPro" id="IPR042175">
    <property type="entry name" value="Cell/Rod_MreC_2"/>
</dbReference>
<evidence type="ECO:0000256" key="5">
    <source>
        <dbReference type="PIRNR" id="PIRNR038471"/>
    </source>
</evidence>
<dbReference type="GO" id="GO:0008360">
    <property type="term" value="P:regulation of cell shape"/>
    <property type="evidence" value="ECO:0007669"/>
    <property type="project" value="UniProtKB-KW"/>
</dbReference>
<feature type="domain" description="Rod shape-determining protein MreC beta-barrel core" evidence="8">
    <location>
        <begin position="137"/>
        <end position="293"/>
    </location>
</feature>
<keyword evidence="7" id="KW-1133">Transmembrane helix</keyword>
<organism evidence="9 10">
    <name type="scientific">Terrisporobacter muris</name>
    <dbReference type="NCBI Taxonomy" id="2963284"/>
    <lineage>
        <taxon>Bacteria</taxon>
        <taxon>Bacillati</taxon>
        <taxon>Bacillota</taxon>
        <taxon>Clostridia</taxon>
        <taxon>Peptostreptococcales</taxon>
        <taxon>Peptostreptococcaceae</taxon>
        <taxon>Terrisporobacter</taxon>
    </lineage>
</organism>
<keyword evidence="7" id="KW-0812">Transmembrane</keyword>
<comment type="caution">
    <text evidence="9">The sequence shown here is derived from an EMBL/GenBank/DDBJ whole genome shotgun (WGS) entry which is preliminary data.</text>
</comment>
<dbReference type="PANTHER" id="PTHR34138:SF1">
    <property type="entry name" value="CELL SHAPE-DETERMINING PROTEIN MREC"/>
    <property type="match status" value="1"/>
</dbReference>
<name>A0A9X2S102_9FIRM</name>
<feature type="transmembrane region" description="Helical" evidence="7">
    <location>
        <begin position="20"/>
        <end position="39"/>
    </location>
</feature>
<evidence type="ECO:0000256" key="7">
    <source>
        <dbReference type="SAM" id="Phobius"/>
    </source>
</evidence>
<dbReference type="AlphaFoldDB" id="A0A9X2S102"/>
<comment type="similarity">
    <text evidence="1 5">Belongs to the MreC family.</text>
</comment>
<evidence type="ECO:0000259" key="8">
    <source>
        <dbReference type="Pfam" id="PF04085"/>
    </source>
</evidence>
<dbReference type="InterPro" id="IPR055342">
    <property type="entry name" value="MreC_beta-barrel_core"/>
</dbReference>
<dbReference type="InterPro" id="IPR042177">
    <property type="entry name" value="Cell/Rod_1"/>
</dbReference>
<evidence type="ECO:0000256" key="4">
    <source>
        <dbReference type="ARBA" id="ARBA00032089"/>
    </source>
</evidence>
<feature type="coiled-coil region" evidence="6">
    <location>
        <begin position="80"/>
        <end position="114"/>
    </location>
</feature>
<keyword evidence="7" id="KW-0472">Membrane</keyword>
<evidence type="ECO:0000256" key="6">
    <source>
        <dbReference type="SAM" id="Coils"/>
    </source>
</evidence>
<dbReference type="Gene3D" id="2.40.10.340">
    <property type="entry name" value="Rod shape-determining protein MreC, domain 1"/>
    <property type="match status" value="1"/>
</dbReference>
<evidence type="ECO:0000256" key="3">
    <source>
        <dbReference type="ARBA" id="ARBA00022960"/>
    </source>
</evidence>
<gene>
    <name evidence="9" type="primary">mreC</name>
    <name evidence="9" type="ORF">NSA58_05810</name>
</gene>
<dbReference type="Gene3D" id="2.40.10.350">
    <property type="entry name" value="Rod shape-determining protein MreC, domain 2"/>
    <property type="match status" value="1"/>
</dbReference>
<dbReference type="NCBIfam" id="TIGR00219">
    <property type="entry name" value="mreC"/>
    <property type="match status" value="1"/>
</dbReference>
<keyword evidence="6" id="KW-0175">Coiled coil</keyword>
<evidence type="ECO:0000313" key="9">
    <source>
        <dbReference type="EMBL" id="MCR1822299.1"/>
    </source>
</evidence>
<reference evidence="9" key="1">
    <citation type="submission" date="2022-07" db="EMBL/GenBank/DDBJ databases">
        <title>Enhanced cultured diversity of the mouse gut microbiota enables custom-made synthetic communities.</title>
        <authorList>
            <person name="Afrizal A."/>
        </authorList>
    </citation>
    <scope>NUCLEOTIDE SEQUENCE</scope>
    <source>
        <strain evidence="9">DSM 29186</strain>
    </source>
</reference>
<comment type="function">
    <text evidence="5">Involved in formation and maintenance of cell shape.</text>
</comment>
<keyword evidence="10" id="KW-1185">Reference proteome</keyword>
<dbReference type="EMBL" id="JANKBY010000046">
    <property type="protein sequence ID" value="MCR1822299.1"/>
    <property type="molecule type" value="Genomic_DNA"/>
</dbReference>
<dbReference type="InterPro" id="IPR007221">
    <property type="entry name" value="MreC"/>
</dbReference>
<keyword evidence="3 5" id="KW-0133">Cell shape</keyword>
<sequence length="298" mass="32424">MLTLKFENNNKNKKKVNFKVIATGVVAITLIGIVGMSIGRSGGSNPLGTNVGMTAISTIGSSINSGFTFIKSGFENVINFQKNAKKAESLEKENSKLQQEVIDLQNKLDDVQSLQSLKTALNFVDEKYVAKTLSAKVVSKNDGNWYSSFVVSAGSKDGVKKDSLVMNGNGLVGIVYEVSENYCKVISLLDTKSSVSFKLAKNSEFKGIITYGENIDEKTDYRDNGLLQGYMFDSNYDVLPGDVVTTSGLGIFPEGIVIGKVGKVIEDKNNSLKYVIVKPNVDFKNIDDVVIVEPRNIN</sequence>
<accession>A0A9X2S102</accession>
<evidence type="ECO:0000256" key="2">
    <source>
        <dbReference type="ARBA" id="ARBA00013855"/>
    </source>
</evidence>
<dbReference type="RefSeq" id="WP_257560240.1">
    <property type="nucleotide sequence ID" value="NZ_JANKBY010000046.1"/>
</dbReference>
<dbReference type="PIRSF" id="PIRSF038471">
    <property type="entry name" value="MreC"/>
    <property type="match status" value="1"/>
</dbReference>
<evidence type="ECO:0000313" key="10">
    <source>
        <dbReference type="Proteomes" id="UP001140817"/>
    </source>
</evidence>
<dbReference type="Pfam" id="PF04085">
    <property type="entry name" value="MreC"/>
    <property type="match status" value="1"/>
</dbReference>